<sequence length="30" mass="3205">MNDSRCNSSSTVAGALKAYHQATARPLPKE</sequence>
<dbReference type="AlphaFoldDB" id="A0A4Y2VGU2"/>
<dbReference type="Proteomes" id="UP000499080">
    <property type="component" value="Unassembled WGS sequence"/>
</dbReference>
<feature type="compositionally biased region" description="Polar residues" evidence="1">
    <location>
        <begin position="1"/>
        <end position="12"/>
    </location>
</feature>
<keyword evidence="3" id="KW-1185">Reference proteome</keyword>
<organism evidence="2 3">
    <name type="scientific">Araneus ventricosus</name>
    <name type="common">Orbweaver spider</name>
    <name type="synonym">Epeira ventricosa</name>
    <dbReference type="NCBI Taxonomy" id="182803"/>
    <lineage>
        <taxon>Eukaryota</taxon>
        <taxon>Metazoa</taxon>
        <taxon>Ecdysozoa</taxon>
        <taxon>Arthropoda</taxon>
        <taxon>Chelicerata</taxon>
        <taxon>Arachnida</taxon>
        <taxon>Araneae</taxon>
        <taxon>Araneomorphae</taxon>
        <taxon>Entelegynae</taxon>
        <taxon>Araneoidea</taxon>
        <taxon>Araneidae</taxon>
        <taxon>Araneus</taxon>
    </lineage>
</organism>
<reference evidence="2 3" key="1">
    <citation type="journal article" date="2019" name="Sci. Rep.">
        <title>Orb-weaving spider Araneus ventricosus genome elucidates the spidroin gene catalogue.</title>
        <authorList>
            <person name="Kono N."/>
            <person name="Nakamura H."/>
            <person name="Ohtoshi R."/>
            <person name="Moran D.A.P."/>
            <person name="Shinohara A."/>
            <person name="Yoshida Y."/>
            <person name="Fujiwara M."/>
            <person name="Mori M."/>
            <person name="Tomita M."/>
            <person name="Arakawa K."/>
        </authorList>
    </citation>
    <scope>NUCLEOTIDE SEQUENCE [LARGE SCALE GENOMIC DNA]</scope>
</reference>
<evidence type="ECO:0000313" key="3">
    <source>
        <dbReference type="Proteomes" id="UP000499080"/>
    </source>
</evidence>
<accession>A0A4Y2VGU2</accession>
<proteinExistence type="predicted"/>
<evidence type="ECO:0000313" key="2">
    <source>
        <dbReference type="EMBL" id="GBO23524.1"/>
    </source>
</evidence>
<gene>
    <name evidence="2" type="ORF">AVEN_188866_1</name>
</gene>
<feature type="region of interest" description="Disordered" evidence="1">
    <location>
        <begin position="1"/>
        <end position="30"/>
    </location>
</feature>
<comment type="caution">
    <text evidence="2">The sequence shown here is derived from an EMBL/GenBank/DDBJ whole genome shotgun (WGS) entry which is preliminary data.</text>
</comment>
<protein>
    <submittedName>
        <fullName evidence="2">Uncharacterized protein</fullName>
    </submittedName>
</protein>
<evidence type="ECO:0000256" key="1">
    <source>
        <dbReference type="SAM" id="MobiDB-lite"/>
    </source>
</evidence>
<feature type="non-terminal residue" evidence="2">
    <location>
        <position position="30"/>
    </location>
</feature>
<dbReference type="EMBL" id="BGPR01046575">
    <property type="protein sequence ID" value="GBO23524.1"/>
    <property type="molecule type" value="Genomic_DNA"/>
</dbReference>
<name>A0A4Y2VGU2_ARAVE</name>